<protein>
    <submittedName>
        <fullName evidence="1">Uncharacterized protein</fullName>
    </submittedName>
</protein>
<reference evidence="1 2" key="1">
    <citation type="submission" date="2018-03" db="EMBL/GenBank/DDBJ databases">
        <title>Defining the species Micromonospora saelicesensis and Micromonospora noduli under the framework of genomics.</title>
        <authorList>
            <person name="Riesco R."/>
            <person name="Trujillo M.E."/>
        </authorList>
    </citation>
    <scope>NUCLEOTIDE SEQUENCE [LARGE SCALE GENOMIC DNA]</scope>
    <source>
        <strain evidence="1 2">LAH08</strain>
    </source>
</reference>
<accession>A0A328N2R3</accession>
<comment type="caution">
    <text evidence="1">The sequence shown here is derived from an EMBL/GenBank/DDBJ whole genome shotgun (WGS) entry which is preliminary data.</text>
</comment>
<proteinExistence type="predicted"/>
<evidence type="ECO:0000313" key="1">
    <source>
        <dbReference type="EMBL" id="RAO00817.1"/>
    </source>
</evidence>
<dbReference type="Proteomes" id="UP000248966">
    <property type="component" value="Unassembled WGS sequence"/>
</dbReference>
<organism evidence="1 2">
    <name type="scientific">Micromonospora noduli</name>
    <dbReference type="NCBI Taxonomy" id="709876"/>
    <lineage>
        <taxon>Bacteria</taxon>
        <taxon>Bacillati</taxon>
        <taxon>Actinomycetota</taxon>
        <taxon>Actinomycetes</taxon>
        <taxon>Micromonosporales</taxon>
        <taxon>Micromonosporaceae</taxon>
        <taxon>Micromonospora</taxon>
    </lineage>
</organism>
<dbReference type="AlphaFoldDB" id="A0A328N2R3"/>
<name>A0A328N2R3_9ACTN</name>
<evidence type="ECO:0000313" key="2">
    <source>
        <dbReference type="Proteomes" id="UP000248966"/>
    </source>
</evidence>
<dbReference type="EMBL" id="PYAA01000017">
    <property type="protein sequence ID" value="RAO00817.1"/>
    <property type="molecule type" value="Genomic_DNA"/>
</dbReference>
<sequence length="80" mass="8900">MPPETIRTATGANAALNRAVIRWQEVYEHSARLDAALATSRRRLLISSPQIRTAVASRPWIRVLEKLSHTVDVTIVWGPG</sequence>
<gene>
    <name evidence="1" type="ORF">LAH08_03070</name>
</gene>